<dbReference type="InterPro" id="IPR011990">
    <property type="entry name" value="TPR-like_helical_dom_sf"/>
</dbReference>
<sequence>MASEQLDAAMSHWQAGDIDQAAALFRQIAATGDPEASHLLAGLLQEQGDLDGAEAAHRSVIQSGDPVFGQRSAIAMGMMLVNAKEWAAAHRVLMIASDGADFEVAALADTALVLVCTQLGDAQGAQESLERARRCDSSAVAELAARLELPEFHQDPASAHDLFDAAEDEDDYRTLLTCGDPEVVSLSAFRLYQMYAEEEEFGAAREVCEHAIAVGHPDHLAMAHKLLGAVLVDLGEYAESVAAYRVAAEDPRPDLRLPSLIELAKVTAQLGDEEETKAIFRRVIASGHPEYVVQAQACLAQMHTEAGEPAEALAALRAVLEAGEDEWASICVTLLGLLLEQHPEAHDEIMELAALASRHEDPDAAFKATLLLEHAARQQPLADPVEEQALQDTDDGLAHLRAGEVDAARRLLRRAADSGAPSQSLRAMVTLAELEMGEGDREQADELLAYVAECDDVLQGFNAAFLLHLLRGSGEEPHPVLGAMLDHQRLGREEGLVRYRSAMDHPDPAVSAIGTAVFAQVLASIGYELSDAAEMFRAAAGSGDPLALSYTAVICRDVLADEDEAVELLRRARTDGHPVLAPWVAYLLGGLFAESDPGQARAAYEAALETEHKGLRVEAAADLVGLYERQGDLLAACRLHERLVAEGEQARSALPLAFTRIRLDDLEAARAAFALASDELSAFGGLLLDRDFDAAALAWPEGDARAMATVLAMECAHAWQRVGQAPAAEGALSLVATLGAPDERQQAGCFLGALRGDAGDRRGAVAAFLGAVGDDEHLNGVALRSAGELLRGLGDHAEAVNVLTRVPNSGDAGAPDPGDADMLDSGDAGAPDPGGADMLDPSDADMLDSGNGRVPGPEDERLTLMIGESLVACGRAEEARGRLTAAFGAEATLHLARFLRDHGDPQAALDAMTSTPPEVTGESERLLGTLLAATGDLEAAKAAFERAAAIDPASEPETMLAAGRCLLETGESEAARFALERAAAQDEDTYSAAVARHLLGRSTQDELPWVLAAEGDRPGALAALTEQTSDELMAAVLLALEAEDVQDLRRALAGAGGRTEVFREVMARGLAMDGDAAEPLLRLVVELGEPAIAAEARIELGAILSNEGHHGRAELCLLPATEIAETAGTAWRYLAAVRHRRGDLDGAIEAAANALPETAVLVAELLEQRGDTAEVRQVLAEGAQAGDLECHRRLLIHLLQEQAHEALESEAELAISTGDPETVAMAYWTWGDACKARGDQENAARMYAKGVETAFPGTTPSMRVDLARALRELGDRAGADREIRLAVESGDDDAVARGGVQLGVWLHEEDDHLGAARAFAAAAGSGTDLAQTALNNLDALAYQACRRGEHALAVEVLSLMGEHAAEQARELGDVCEDPAAVRGYYEVAGTGPFTELRVAERLEGLGEIAGARAIYESLNDHDEPDVRFVAGGRLLSLLDAEGDDAAFYDLAERQAGDADSPVQSVFGSLLGMLQGRQGDTETSLRTLRAAAESGEPTTLSIFAQSLTAAGEVEEARQVYLRVLDAGDHDLATRAMVALGQTYHEEDEESARAWYRRGVEEGEGHTSAIGAMYLGALAKRSRDFPEALTWYQRVIDSGDSESGMAAAHLGELCYWLGDRDGALRYYELTLGLSEQTELVAEAAYRLGEIRYERGDLDLARRLLATAAETADPSFAPEAEALLAKLAIN</sequence>
<dbReference type="Proteomes" id="UP001596058">
    <property type="component" value="Unassembled WGS sequence"/>
</dbReference>
<feature type="compositionally biased region" description="Low complexity" evidence="2">
    <location>
        <begin position="826"/>
        <end position="837"/>
    </location>
</feature>
<dbReference type="Pfam" id="PF14559">
    <property type="entry name" value="TPR_19"/>
    <property type="match status" value="1"/>
</dbReference>
<dbReference type="PANTHER" id="PTHR12558">
    <property type="entry name" value="CELL DIVISION CYCLE 16,23,27"/>
    <property type="match status" value="1"/>
</dbReference>
<comment type="caution">
    <text evidence="3">The sequence shown here is derived from an EMBL/GenBank/DDBJ whole genome shotgun (WGS) entry which is preliminary data.</text>
</comment>
<accession>A0ABW1CDI5</accession>
<evidence type="ECO:0000313" key="4">
    <source>
        <dbReference type="Proteomes" id="UP001596058"/>
    </source>
</evidence>
<dbReference type="SUPFAM" id="SSF48452">
    <property type="entry name" value="TPR-like"/>
    <property type="match status" value="1"/>
</dbReference>
<dbReference type="PROSITE" id="PS50005">
    <property type="entry name" value="TPR"/>
    <property type="match status" value="1"/>
</dbReference>
<keyword evidence="1" id="KW-0802">TPR repeat</keyword>
<organism evidence="3 4">
    <name type="scientific">Nonomuraea insulae</name>
    <dbReference type="NCBI Taxonomy" id="1616787"/>
    <lineage>
        <taxon>Bacteria</taxon>
        <taxon>Bacillati</taxon>
        <taxon>Actinomycetota</taxon>
        <taxon>Actinomycetes</taxon>
        <taxon>Streptosporangiales</taxon>
        <taxon>Streptosporangiaceae</taxon>
        <taxon>Nonomuraea</taxon>
    </lineage>
</organism>
<protein>
    <submittedName>
        <fullName evidence="3">Tetratricopeptide repeat protein</fullName>
    </submittedName>
</protein>
<dbReference type="InterPro" id="IPR006597">
    <property type="entry name" value="Sel1-like"/>
</dbReference>
<evidence type="ECO:0000313" key="3">
    <source>
        <dbReference type="EMBL" id="MFC5823775.1"/>
    </source>
</evidence>
<evidence type="ECO:0000256" key="1">
    <source>
        <dbReference type="PROSITE-ProRule" id="PRU00339"/>
    </source>
</evidence>
<dbReference type="EMBL" id="JBHSPA010000011">
    <property type="protein sequence ID" value="MFC5823775.1"/>
    <property type="molecule type" value="Genomic_DNA"/>
</dbReference>
<reference evidence="4" key="1">
    <citation type="journal article" date="2019" name="Int. J. Syst. Evol. Microbiol.">
        <title>The Global Catalogue of Microorganisms (GCM) 10K type strain sequencing project: providing services to taxonomists for standard genome sequencing and annotation.</title>
        <authorList>
            <consortium name="The Broad Institute Genomics Platform"/>
            <consortium name="The Broad Institute Genome Sequencing Center for Infectious Disease"/>
            <person name="Wu L."/>
            <person name="Ma J."/>
        </authorList>
    </citation>
    <scope>NUCLEOTIDE SEQUENCE [LARGE SCALE GENOMIC DNA]</scope>
    <source>
        <strain evidence="4">CCUG 53903</strain>
    </source>
</reference>
<feature type="region of interest" description="Disordered" evidence="2">
    <location>
        <begin position="805"/>
        <end position="858"/>
    </location>
</feature>
<dbReference type="SMART" id="SM00028">
    <property type="entry name" value="TPR"/>
    <property type="match status" value="10"/>
</dbReference>
<dbReference type="Gene3D" id="1.25.40.10">
    <property type="entry name" value="Tetratricopeptide repeat domain"/>
    <property type="match status" value="7"/>
</dbReference>
<dbReference type="SUPFAM" id="SSF81901">
    <property type="entry name" value="HCP-like"/>
    <property type="match status" value="5"/>
</dbReference>
<keyword evidence="4" id="KW-1185">Reference proteome</keyword>
<name>A0ABW1CDI5_9ACTN</name>
<proteinExistence type="predicted"/>
<dbReference type="SMART" id="SM00671">
    <property type="entry name" value="SEL1"/>
    <property type="match status" value="4"/>
</dbReference>
<feature type="repeat" description="TPR" evidence="1">
    <location>
        <begin position="921"/>
        <end position="954"/>
    </location>
</feature>
<gene>
    <name evidence="3" type="ORF">ACFPZ3_07945</name>
</gene>
<dbReference type="PANTHER" id="PTHR12558:SF13">
    <property type="entry name" value="CELL DIVISION CYCLE PROTEIN 27 HOMOLOG"/>
    <property type="match status" value="1"/>
</dbReference>
<evidence type="ECO:0000256" key="2">
    <source>
        <dbReference type="SAM" id="MobiDB-lite"/>
    </source>
</evidence>
<dbReference type="RefSeq" id="WP_379513307.1">
    <property type="nucleotide sequence ID" value="NZ_JBHSPA010000011.1"/>
</dbReference>
<dbReference type="Pfam" id="PF13432">
    <property type="entry name" value="TPR_16"/>
    <property type="match status" value="3"/>
</dbReference>
<dbReference type="InterPro" id="IPR019734">
    <property type="entry name" value="TPR_rpt"/>
</dbReference>